<feature type="compositionally biased region" description="Low complexity" evidence="1">
    <location>
        <begin position="1787"/>
        <end position="1798"/>
    </location>
</feature>
<feature type="compositionally biased region" description="Basic and acidic residues" evidence="1">
    <location>
        <begin position="1264"/>
        <end position="1280"/>
    </location>
</feature>
<gene>
    <name evidence="2" type="ORF">Purlil1_2980</name>
</gene>
<feature type="compositionally biased region" description="Low complexity" evidence="1">
    <location>
        <begin position="1369"/>
        <end position="1378"/>
    </location>
</feature>
<feature type="compositionally biased region" description="Basic residues" evidence="1">
    <location>
        <begin position="1206"/>
        <end position="1215"/>
    </location>
</feature>
<feature type="compositionally biased region" description="Low complexity" evidence="1">
    <location>
        <begin position="948"/>
        <end position="993"/>
    </location>
</feature>
<feature type="compositionally biased region" description="Basic and acidic residues" evidence="1">
    <location>
        <begin position="1126"/>
        <end position="1135"/>
    </location>
</feature>
<proteinExistence type="predicted"/>
<feature type="region of interest" description="Disordered" evidence="1">
    <location>
        <begin position="1608"/>
        <end position="1702"/>
    </location>
</feature>
<keyword evidence="3" id="KW-1185">Reference proteome</keyword>
<feature type="compositionally biased region" description="Basic and acidic residues" evidence="1">
    <location>
        <begin position="1234"/>
        <end position="1248"/>
    </location>
</feature>
<feature type="compositionally biased region" description="Polar residues" evidence="1">
    <location>
        <begin position="933"/>
        <end position="947"/>
    </location>
</feature>
<organism evidence="2 3">
    <name type="scientific">Purpureocillium lilacinum</name>
    <name type="common">Paecilomyces lilacinus</name>
    <dbReference type="NCBI Taxonomy" id="33203"/>
    <lineage>
        <taxon>Eukaryota</taxon>
        <taxon>Fungi</taxon>
        <taxon>Dikarya</taxon>
        <taxon>Ascomycota</taxon>
        <taxon>Pezizomycotina</taxon>
        <taxon>Sordariomycetes</taxon>
        <taxon>Hypocreomycetidae</taxon>
        <taxon>Hypocreales</taxon>
        <taxon>Ophiocordycipitaceae</taxon>
        <taxon>Purpureocillium</taxon>
    </lineage>
</organism>
<evidence type="ECO:0008006" key="4">
    <source>
        <dbReference type="Google" id="ProtNLM"/>
    </source>
</evidence>
<feature type="compositionally biased region" description="Polar residues" evidence="1">
    <location>
        <begin position="1341"/>
        <end position="1350"/>
    </location>
</feature>
<feature type="compositionally biased region" description="Polar residues" evidence="1">
    <location>
        <begin position="1318"/>
        <end position="1332"/>
    </location>
</feature>
<evidence type="ECO:0000313" key="3">
    <source>
        <dbReference type="Proteomes" id="UP001287286"/>
    </source>
</evidence>
<name>A0ABR0C7W2_PURLI</name>
<feature type="compositionally biased region" description="Polar residues" evidence="1">
    <location>
        <begin position="831"/>
        <end position="840"/>
    </location>
</feature>
<dbReference type="Proteomes" id="UP001287286">
    <property type="component" value="Unassembled WGS sequence"/>
</dbReference>
<feature type="compositionally biased region" description="Polar residues" evidence="1">
    <location>
        <begin position="850"/>
        <end position="862"/>
    </location>
</feature>
<feature type="region of interest" description="Disordered" evidence="1">
    <location>
        <begin position="1418"/>
        <end position="1450"/>
    </location>
</feature>
<evidence type="ECO:0000256" key="1">
    <source>
        <dbReference type="SAM" id="MobiDB-lite"/>
    </source>
</evidence>
<feature type="compositionally biased region" description="Low complexity" evidence="1">
    <location>
        <begin position="721"/>
        <end position="730"/>
    </location>
</feature>
<comment type="caution">
    <text evidence="2">The sequence shown here is derived from an EMBL/GenBank/DDBJ whole genome shotgun (WGS) entry which is preliminary data.</text>
</comment>
<feature type="region of interest" description="Disordered" evidence="1">
    <location>
        <begin position="1567"/>
        <end position="1594"/>
    </location>
</feature>
<sequence length="1823" mass="193428">MPVPAVELRVTVSSRGVAWLPSQGPHSAAAVENLRVQSSDRAKSVLTTLEGQGRTVTTAGDIVPMAREIFRPSAWPFENALRRWKSRYTGSSAVDRNGASGAADWQRLSVREERVKLRALGPGQEAIQERGGVRRWELGPAPSVSTGGMLHILLIAWFFTFEPWIREGHAVLDRRYMKVSRGIREADPGGSGDLGVVPRRSNGSLRSRARLARDSLLELGQGPGTAPIASAATYMSVPAESACSRRRPWGHFEEDAFCAGCTAGIRPRDEAAGTLEPGQGPPWLLDFCRSVEVRVGRHRGRAVCFFFRDPLASVLHGTAATPRRALDPHWTTLRCALEALAGKRQQQQQRSKRDGVAQLAPAWVAYSRTASHDPAPLLPGPPRRVSSWPGSLCCAAGESCAWTGAEVLPWTERMPCMRAWMGEWTDATGEGHDYEGIKRFTQGQALSSSLISAAIPSLPPPALGHLPPPACALLQHRDRPRPSPPPSLLFPRRLVRGGQLRLLALPQLSSACPPLAHPGPALPRSLFSRRRPLSSVEAAHASVLQRRCFFLAALLPVPRLLARGAEVLALLFEPPADPGAASCNRLASACLPACLRGIVVVVVRRLHPASVTIDCLSSARGLIGQAARQTRASCARRWSCSCSVRPCVGAGGASCASNASATRTMTEMAGFTTAGPHAAAQILQPSGGTIPAAAAAATSSGCGPKTLAVSVAGAGATAAGAAGTTAGTTGPASCNLQQPTTTTTTTTTTAASTAAARTKLPHLPAATTSATNTTSSSAADRGIVISRNDAAVDSDNVNSDDAPARRTSASLKHPHRPAYLRLRDHRPPAASSRSAQNGPIQDSEAAPHLQQHSGPRHQQPSLDHSLPVSPVSPPRHPAGPTTSSPTDQGAVYAEPETNDDQGERHSPATKEGSYLVQEQRSAPSFAAAGSRDTPGQSSSPSRISTGQTSATTSRPTSTDDSSASPASVDRPSRSSRPPSFSDAHTTAAVAVDDSQTSTRPPARRAPASRSSHGVPTSAGPPPSLDTQRRHAADFASQPSPGGSTTSPSDIQGPRELLLPKRLSQSSSSDESRHSTSNRPPISYKPPTNTTAAPSGTSTPVRVPPIRGFRSSGSRKSLALDMNFRPRPYDLGDDSARGTIDNTLRALEGRYSDDSRRSSTLSPGRQNSSPGNFDDTGDIFLRIARDEPSHRPGDESVPDDVQSSVSRVHRSAHRRPLSTAVASYQTTSPPRLRRRLSDQQDRPRMRNADEEQTGEVSRAVTYRNLMREKAASAHPGEDAGRARAGSSTLRPSPLALRPLMASQEPRSEPSVYARRRASITENNSTVGARSSTYKGAAGTPNHGKSYSSSPLVRTFDSHNRDPAPGAVEGTESTASTTAPSTVWDELDDLKSRIHRLELTGKLPSTSGAAVSRLTEERPATATTTVTTMSLSPKRQPGGQPPEGVSTTSTQREAHPILVSALVKSKPFMSPDVYRALESAANDAINLSSMMGVPGQPGPISSGASVVGSGGNVTDRQLRRKADSVCRSLTELCVALGEDVTLQPRLAPPAQVNVSQVDGPATPTMPKTYSGLPAPRRQSVAADQNLPKPVGNESPRTMSKFEERRNHLLNGTPLSIPRPSPSVAPMSADASVNRRSSLMIARTRRATTEEPDDGRTSSLLRTRRAGTEEVDEGRRTSLLVRNRRGTVGEERDEGRFQAPSRANTELNLLRGQGRDYAQETPASPPDANGQPADPTRRRLASTSFRTSRLAIPTGSSPAPPRRYLEKSTPDIGASSNRHADEYGMRQPGSSAATTHARASSLGTRRNRDSMISTVPSSAAPAGIYR</sequence>
<reference evidence="2 3" key="1">
    <citation type="journal article" date="2024" name="Microbiol. Resour. Announc.">
        <title>Genome annotations for the ascomycete fungi Trichoderma harzianum, Trichoderma aggressivum, and Purpureocillium lilacinum.</title>
        <authorList>
            <person name="Beijen E.P.W."/>
            <person name="Ohm R.A."/>
        </authorList>
    </citation>
    <scope>NUCLEOTIDE SEQUENCE [LARGE SCALE GENOMIC DNA]</scope>
    <source>
        <strain evidence="2 3">CBS 150709</strain>
    </source>
</reference>
<protein>
    <recommendedName>
        <fullName evidence="4">LPXTG-motif cell wall anchor domain protein</fullName>
    </recommendedName>
</protein>
<feature type="compositionally biased region" description="Basic and acidic residues" evidence="1">
    <location>
        <begin position="1684"/>
        <end position="1693"/>
    </location>
</feature>
<feature type="compositionally biased region" description="Polar residues" evidence="1">
    <location>
        <begin position="1085"/>
        <end position="1099"/>
    </location>
</feature>
<feature type="compositionally biased region" description="Polar residues" evidence="1">
    <location>
        <begin position="1157"/>
        <end position="1170"/>
    </location>
</feature>
<feature type="compositionally biased region" description="Low complexity" evidence="1">
    <location>
        <begin position="1038"/>
        <end position="1048"/>
    </location>
</feature>
<feature type="compositionally biased region" description="Low complexity" evidence="1">
    <location>
        <begin position="765"/>
        <end position="779"/>
    </location>
</feature>
<feature type="compositionally biased region" description="Basic and acidic residues" evidence="1">
    <location>
        <begin position="1146"/>
        <end position="1156"/>
    </location>
</feature>
<feature type="region of interest" description="Disordered" evidence="1">
    <location>
        <begin position="721"/>
        <end position="1378"/>
    </location>
</feature>
<feature type="compositionally biased region" description="Low complexity" evidence="1">
    <location>
        <begin position="1418"/>
        <end position="1431"/>
    </location>
</feature>
<evidence type="ECO:0000313" key="2">
    <source>
        <dbReference type="EMBL" id="KAK4092359.1"/>
    </source>
</evidence>
<feature type="compositionally biased region" description="Low complexity" evidence="1">
    <location>
        <begin position="740"/>
        <end position="758"/>
    </location>
</feature>
<feature type="compositionally biased region" description="Basic and acidic residues" evidence="1">
    <location>
        <begin position="1182"/>
        <end position="1193"/>
    </location>
</feature>
<feature type="region of interest" description="Disordered" evidence="1">
    <location>
        <begin position="1714"/>
        <end position="1823"/>
    </location>
</feature>
<accession>A0ABR0C7W2</accession>
<dbReference type="EMBL" id="JAWRVI010000008">
    <property type="protein sequence ID" value="KAK4092359.1"/>
    <property type="molecule type" value="Genomic_DNA"/>
</dbReference>